<feature type="region of interest" description="Disordered" evidence="1">
    <location>
        <begin position="734"/>
        <end position="795"/>
    </location>
</feature>
<dbReference type="GO" id="GO:0005783">
    <property type="term" value="C:endoplasmic reticulum"/>
    <property type="evidence" value="ECO:0007669"/>
    <property type="project" value="TreeGrafter"/>
</dbReference>
<dbReference type="PANTHER" id="PTHR21650">
    <property type="entry name" value="MEMBRALIN/KINETOCHORE PROTEIN NUF2"/>
    <property type="match status" value="1"/>
</dbReference>
<keyword evidence="2" id="KW-0812">Transmembrane</keyword>
<feature type="transmembrane region" description="Helical" evidence="2">
    <location>
        <begin position="365"/>
        <end position="386"/>
    </location>
</feature>
<dbReference type="PANTHER" id="PTHR21650:SF4">
    <property type="entry name" value="MEMBRALIN"/>
    <property type="match status" value="1"/>
</dbReference>
<evidence type="ECO:0000256" key="1">
    <source>
        <dbReference type="SAM" id="MobiDB-lite"/>
    </source>
</evidence>
<dbReference type="AlphaFoldDB" id="A0A7S2E6X8"/>
<reference evidence="3" key="1">
    <citation type="submission" date="2021-01" db="EMBL/GenBank/DDBJ databases">
        <authorList>
            <person name="Corre E."/>
            <person name="Pelletier E."/>
            <person name="Niang G."/>
            <person name="Scheremetjew M."/>
            <person name="Finn R."/>
            <person name="Kale V."/>
            <person name="Holt S."/>
            <person name="Cochrane G."/>
            <person name="Meng A."/>
            <person name="Brown T."/>
            <person name="Cohen L."/>
        </authorList>
    </citation>
    <scope>NUCLEOTIDE SEQUENCE</scope>
    <source>
        <strain evidence="3">Pop2</strain>
    </source>
</reference>
<dbReference type="EMBL" id="HBGN01007978">
    <property type="protein sequence ID" value="CAD9318854.1"/>
    <property type="molecule type" value="Transcribed_RNA"/>
</dbReference>
<feature type="transmembrane region" description="Helical" evidence="2">
    <location>
        <begin position="413"/>
        <end position="438"/>
    </location>
</feature>
<feature type="compositionally biased region" description="Low complexity" evidence="1">
    <location>
        <begin position="603"/>
        <end position="621"/>
    </location>
</feature>
<feature type="compositionally biased region" description="Polar residues" evidence="1">
    <location>
        <begin position="636"/>
        <end position="655"/>
    </location>
</feature>
<feature type="region of interest" description="Disordered" evidence="1">
    <location>
        <begin position="1"/>
        <end position="30"/>
    </location>
</feature>
<feature type="transmembrane region" description="Helical" evidence="2">
    <location>
        <begin position="444"/>
        <end position="461"/>
    </location>
</feature>
<accession>A0A7S2E6X8</accession>
<evidence type="ECO:0000256" key="2">
    <source>
        <dbReference type="SAM" id="Phobius"/>
    </source>
</evidence>
<name>A0A7S2E6X8_9STRA</name>
<organism evidence="3">
    <name type="scientific">Ditylum brightwellii</name>
    <dbReference type="NCBI Taxonomy" id="49249"/>
    <lineage>
        <taxon>Eukaryota</taxon>
        <taxon>Sar</taxon>
        <taxon>Stramenopiles</taxon>
        <taxon>Ochrophyta</taxon>
        <taxon>Bacillariophyta</taxon>
        <taxon>Mediophyceae</taxon>
        <taxon>Lithodesmiophycidae</taxon>
        <taxon>Lithodesmiales</taxon>
        <taxon>Lithodesmiaceae</taxon>
        <taxon>Ditylum</taxon>
    </lineage>
</organism>
<dbReference type="GO" id="GO:1904294">
    <property type="term" value="P:positive regulation of ERAD pathway"/>
    <property type="evidence" value="ECO:0007669"/>
    <property type="project" value="TreeGrafter"/>
</dbReference>
<feature type="region of interest" description="Disordered" evidence="1">
    <location>
        <begin position="559"/>
        <end position="696"/>
    </location>
</feature>
<feature type="transmembrane region" description="Helical" evidence="2">
    <location>
        <begin position="473"/>
        <end position="489"/>
    </location>
</feature>
<keyword evidence="2" id="KW-0472">Membrane</keyword>
<dbReference type="InterPro" id="IPR019144">
    <property type="entry name" value="Membralin"/>
</dbReference>
<evidence type="ECO:0000313" key="3">
    <source>
        <dbReference type="EMBL" id="CAD9318854.1"/>
    </source>
</evidence>
<dbReference type="GO" id="GO:0034976">
    <property type="term" value="P:response to endoplasmic reticulum stress"/>
    <property type="evidence" value="ECO:0007669"/>
    <property type="project" value="TreeGrafter"/>
</dbReference>
<feature type="compositionally biased region" description="Acidic residues" evidence="1">
    <location>
        <begin position="781"/>
        <end position="792"/>
    </location>
</feature>
<feature type="compositionally biased region" description="Low complexity" evidence="1">
    <location>
        <begin position="562"/>
        <end position="575"/>
    </location>
</feature>
<protein>
    <recommendedName>
        <fullName evidence="4">Membralin</fullName>
    </recommendedName>
</protein>
<dbReference type="Pfam" id="PF09746">
    <property type="entry name" value="Membralin"/>
    <property type="match status" value="1"/>
</dbReference>
<proteinExistence type="predicted"/>
<gene>
    <name evidence="3" type="ORF">DBRI1063_LOCUS5086</name>
</gene>
<sequence>MSRHLPPPLVINSTPQTPIPDHNHHHHYHPHNNSQNMERVFYNLHNRITRATLRHTSHLFRSIIEHILLVLAVCSITVVLLSHKTFVYRTSGILAYHPPPTPTRGEKGGRRLVLMKKRAKVIPTQCLKSVNGWRDGVDVTHIVIQQNVKELWKNETLEEGGRSSFAVLEDLDENGIPPRWNGLRSNHPQQQLSNECIQESTTCSQPPSQQQDKPILFSFSKTKGFLLLPPPTRTKHAIQTQTVYIDPTDVKCFGEPFLQTIIFDILHNPDTVIYNWILALHHYYEDEENNAGYVYNARTQTLTDLNFFEQKYYFLIPREQVDGTLQPTPSSLQSEQLKEDQMLHTNNIEQQQHSSYPHHFLLHKLTILLTSISLFFITTTLVSFTLRQTQSKMLEFTIQLSDHVRRELPLSKLVVVHVVENCVFVPIMVGVVFFLIEFYMGDKFLAFMVLSLVWIGEAYSLISMRSIQTTKHFPCAFFLYFTLFHVYFFSCPFGFSYSALGSTSIFVLHAMIFFWNRYEIPAVINGSVTAGSPRMMQHYQHSQQQQHFQFQSNPHHILSIHRQQQQQQQQRQMQEQEGERNSGRNPPTPPTPPRSNVNLPAMAQAHQQQQQQQIRQRSFLPQPSPPPPVPTVLTPASTAFSPTIRHVSSNISLQSPPLRRVSEGGGDGDGDADGENSGGNNSHLNEHDVGTEENVYGGGGALTSLFHSFSSVSSFGNHGNTNIANANGTIVSGAGGGSSRISHDDTNHTGGQIVSNGDNAGSGGGGTSRISQNENGGGADIDGEENTDDDDSYMFFMNGLSQRGW</sequence>
<evidence type="ECO:0008006" key="4">
    <source>
        <dbReference type="Google" id="ProtNLM"/>
    </source>
</evidence>
<keyword evidence="2" id="KW-1133">Transmembrane helix</keyword>